<dbReference type="Pfam" id="PF24681">
    <property type="entry name" value="Kelch_KLHDC2_KLHL20_DRC7"/>
    <property type="match status" value="1"/>
</dbReference>
<dbReference type="AlphaFoldDB" id="A0A523UUQ6"/>
<reference evidence="3 4" key="1">
    <citation type="submission" date="2019-03" db="EMBL/GenBank/DDBJ databases">
        <title>Metabolic potential of uncultured bacteria and archaea associated with petroleum seepage in deep-sea sediments.</title>
        <authorList>
            <person name="Dong X."/>
            <person name="Hubert C."/>
        </authorList>
    </citation>
    <scope>NUCLEOTIDE SEQUENCE [LARGE SCALE GENOMIC DNA]</scope>
    <source>
        <strain evidence="3">E44_bin18</strain>
    </source>
</reference>
<dbReference type="Gene3D" id="2.120.10.80">
    <property type="entry name" value="Kelch-type beta propeller"/>
    <property type="match status" value="2"/>
</dbReference>
<sequence length="768" mass="82458">MRKYRFAVLVLCLLAVSGLHAWGAPFDTDAGSDHADFSGSLTAGIEPGGNSLQVQWLSLSTMPQAIYYHAVVQDQDMLYSVGGFTTSETNLCWSYDIANDLWSPIADMPAAKGHVAAAVVDGKIYVAGGSSSGYTAVTTNYEYDTGGNTWATVAPIPTATCFHGAVAWRDTLIYWIGGQDGGTYRNLVQVYDPANDAWFPATALPITNRSMGVAISGDTIFVVGGWNGAYVSSTYIGVINPADPSSITWTMGTDMPNGPSGDAGRSRTAATGLRGLFYFTCGDDHGVAAYDTWEYDPVADLWTQLPDKITPVSNCQNFVAVPGRGGLYSAGGYNTNLGAGTNVTEVLTGLALTHDVAVDAIDSPGALVAPNVPVTPCATFGNRAADSTEDFWTYFFIDSSAVNVYADSALISALMPESTETVCYTDWTPDGQGNVYDVLVYSDLPTDEARSNDTLRATVLAYAVDSLIESGWAYAPATIDGTIDPTEWSSADVVDISDILGMSSGGVLPNSVILYVMNNDSYLYFAIDYFVDLNDTINDRSFLFLDEDNDGLWAPDSSEGSYWVFLSSTGPQVWYEPLPVGPVLPSVPGAEFVIGFTDHVALEFSIPLGTEKYEIDAGLGDTMGLHIYAHDQDKGETEGWWLQTMDALNQEDPLYYGDLVLHTLVGVQERSKERSATAFGLVGAYPSPFSGKTSISFATEARTSITLQVFDVTGRVVRELLNGIAEPGHHTVAWDGKDGTGKELPSGVYFYRLHSAGRSSWMKTVLLK</sequence>
<protein>
    <submittedName>
        <fullName evidence="3">T9SS type A sorting domain-containing protein</fullName>
    </submittedName>
</protein>
<dbReference type="SUPFAM" id="SSF49344">
    <property type="entry name" value="CBD9-like"/>
    <property type="match status" value="1"/>
</dbReference>
<accession>A0A523UUQ6</accession>
<proteinExistence type="predicted"/>
<dbReference type="SUPFAM" id="SSF117281">
    <property type="entry name" value="Kelch motif"/>
    <property type="match status" value="2"/>
</dbReference>
<dbReference type="Proteomes" id="UP000315525">
    <property type="component" value="Unassembled WGS sequence"/>
</dbReference>
<dbReference type="EMBL" id="SOJN01000061">
    <property type="protein sequence ID" value="TET46277.1"/>
    <property type="molecule type" value="Genomic_DNA"/>
</dbReference>
<evidence type="ECO:0000256" key="1">
    <source>
        <dbReference type="SAM" id="SignalP"/>
    </source>
</evidence>
<name>A0A523UUQ6_UNCT6</name>
<dbReference type="Gene3D" id="2.60.40.4070">
    <property type="match status" value="1"/>
</dbReference>
<dbReference type="InterPro" id="IPR015915">
    <property type="entry name" value="Kelch-typ_b-propeller"/>
</dbReference>
<gene>
    <name evidence="3" type="ORF">E3J62_04685</name>
</gene>
<evidence type="ECO:0000259" key="2">
    <source>
        <dbReference type="Pfam" id="PF13860"/>
    </source>
</evidence>
<dbReference type="InterPro" id="IPR026444">
    <property type="entry name" value="Secre_tail"/>
</dbReference>
<keyword evidence="1" id="KW-0732">Signal</keyword>
<dbReference type="Pfam" id="PF13860">
    <property type="entry name" value="FlgD_ig"/>
    <property type="match status" value="1"/>
</dbReference>
<evidence type="ECO:0000313" key="3">
    <source>
        <dbReference type="EMBL" id="TET46277.1"/>
    </source>
</evidence>
<dbReference type="InterPro" id="IPR052392">
    <property type="entry name" value="Kelch-BTB_domain-containing"/>
</dbReference>
<dbReference type="InterPro" id="IPR006652">
    <property type="entry name" value="Kelch_1"/>
</dbReference>
<feature type="signal peptide" evidence="1">
    <location>
        <begin position="1"/>
        <end position="21"/>
    </location>
</feature>
<feature type="chain" id="PRO_5022138392" evidence="1">
    <location>
        <begin position="22"/>
        <end position="768"/>
    </location>
</feature>
<organism evidence="3 4">
    <name type="scientific">candidate division TA06 bacterium</name>
    <dbReference type="NCBI Taxonomy" id="2250710"/>
    <lineage>
        <taxon>Bacteria</taxon>
        <taxon>Bacteria division TA06</taxon>
    </lineage>
</organism>
<evidence type="ECO:0000313" key="4">
    <source>
        <dbReference type="Proteomes" id="UP000315525"/>
    </source>
</evidence>
<dbReference type="NCBIfam" id="TIGR04183">
    <property type="entry name" value="Por_Secre_tail"/>
    <property type="match status" value="1"/>
</dbReference>
<dbReference type="SMART" id="SM00612">
    <property type="entry name" value="Kelch"/>
    <property type="match status" value="4"/>
</dbReference>
<dbReference type="PANTHER" id="PTHR46375:SF3">
    <property type="entry name" value="KELCH REPEAT AND BTB DOMAIN-CONTAINING PROTEIN 13"/>
    <property type="match status" value="1"/>
</dbReference>
<comment type="caution">
    <text evidence="3">The sequence shown here is derived from an EMBL/GenBank/DDBJ whole genome shotgun (WGS) entry which is preliminary data.</text>
</comment>
<feature type="domain" description="FlgD/Vpr Ig-like" evidence="2">
    <location>
        <begin position="689"/>
        <end position="752"/>
    </location>
</feature>
<dbReference type="InterPro" id="IPR025965">
    <property type="entry name" value="FlgD/Vpr_Ig-like"/>
</dbReference>
<dbReference type="PANTHER" id="PTHR46375">
    <property type="entry name" value="KELCH REPEAT AND BTB DOMAIN-CONTAINING PROTEIN 13-RELATED"/>
    <property type="match status" value="1"/>
</dbReference>